<dbReference type="PANTHER" id="PTHR43191">
    <property type="entry name" value="RRNA METHYLTRANSFERASE 3"/>
    <property type="match status" value="1"/>
</dbReference>
<dbReference type="InterPro" id="IPR053888">
    <property type="entry name" value="MRM3-like_sub_bind"/>
</dbReference>
<dbReference type="PANTHER" id="PTHR43191:SF2">
    <property type="entry name" value="RRNA METHYLTRANSFERASE 3, MITOCHONDRIAL"/>
    <property type="match status" value="1"/>
</dbReference>
<protein>
    <submittedName>
        <fullName evidence="5">RNA methyltransferase</fullName>
    </submittedName>
</protein>
<gene>
    <name evidence="5" type="ORF">GCM10007907_30670</name>
</gene>
<feature type="domain" description="RNA 2-O ribose methyltransferase substrate binding" evidence="4">
    <location>
        <begin position="32"/>
        <end position="105"/>
    </location>
</feature>
<dbReference type="GO" id="GO:0008168">
    <property type="term" value="F:methyltransferase activity"/>
    <property type="evidence" value="ECO:0007669"/>
    <property type="project" value="UniProtKB-KW"/>
</dbReference>
<comment type="caution">
    <text evidence="5">The sequence shown here is derived from an EMBL/GenBank/DDBJ whole genome shotgun (WGS) entry which is preliminary data.</text>
</comment>
<dbReference type="Proteomes" id="UP001156706">
    <property type="component" value="Unassembled WGS sequence"/>
</dbReference>
<dbReference type="InterPro" id="IPR051259">
    <property type="entry name" value="rRNA_Methyltransferase"/>
</dbReference>
<sequence length="258" mass="27121">MDVIQSRQNPLIKACIKLMENRRERLKTGHTLLDGPHLLAAALDAGQAPERLLLSQSAPQRAEVAALAARFEGPVSVVADALFAELTELESASGVMALWAQPPAPVPLQRGLVLALDGVQDPGNVGAMLRTAAAAGVAQVWLSPSCADVWSPKVLRAGMGAHFLLPVVERADLSALLTNFAGRKAVTVLDGSISLYQADLRGDLVLVMGSEGQGVSREVLALADLRLAIPMRAGLESLNVGAAAAICLYERLRQTISA</sequence>
<reference evidence="6" key="1">
    <citation type="journal article" date="2019" name="Int. J. Syst. Evol. Microbiol.">
        <title>The Global Catalogue of Microorganisms (GCM) 10K type strain sequencing project: providing services to taxonomists for standard genome sequencing and annotation.</title>
        <authorList>
            <consortium name="The Broad Institute Genomics Platform"/>
            <consortium name="The Broad Institute Genome Sequencing Center for Infectious Disease"/>
            <person name="Wu L."/>
            <person name="Ma J."/>
        </authorList>
    </citation>
    <scope>NUCLEOTIDE SEQUENCE [LARGE SCALE GENOMIC DNA]</scope>
    <source>
        <strain evidence="6">NBRC 110044</strain>
    </source>
</reference>
<dbReference type="InterPro" id="IPR029028">
    <property type="entry name" value="Alpha/beta_knot_MTases"/>
</dbReference>
<keyword evidence="2 5" id="KW-0489">Methyltransferase</keyword>
<dbReference type="SUPFAM" id="SSF75217">
    <property type="entry name" value="alpha/beta knot"/>
    <property type="match status" value="1"/>
</dbReference>
<dbReference type="Pfam" id="PF00588">
    <property type="entry name" value="SpoU_methylase"/>
    <property type="match status" value="1"/>
</dbReference>
<dbReference type="InterPro" id="IPR001537">
    <property type="entry name" value="SpoU_MeTrfase"/>
</dbReference>
<evidence type="ECO:0000256" key="3">
    <source>
        <dbReference type="ARBA" id="ARBA00022679"/>
    </source>
</evidence>
<keyword evidence="3" id="KW-0808">Transferase</keyword>
<proteinExistence type="inferred from homology"/>
<comment type="similarity">
    <text evidence="1">Belongs to the class IV-like SAM-binding methyltransferase superfamily. RNA methyltransferase TrmH family.</text>
</comment>
<dbReference type="Gene3D" id="3.30.1330.30">
    <property type="match status" value="1"/>
</dbReference>
<dbReference type="CDD" id="cd18095">
    <property type="entry name" value="SpoU-like_rRNA-MTase"/>
    <property type="match status" value="1"/>
</dbReference>
<dbReference type="Pfam" id="PF22435">
    <property type="entry name" value="MRM3-like_sub_bind"/>
    <property type="match status" value="1"/>
</dbReference>
<dbReference type="SUPFAM" id="SSF55315">
    <property type="entry name" value="L30e-like"/>
    <property type="match status" value="1"/>
</dbReference>
<dbReference type="RefSeq" id="WP_284197356.1">
    <property type="nucleotide sequence ID" value="NZ_BSOG01000004.1"/>
</dbReference>
<dbReference type="InterPro" id="IPR029064">
    <property type="entry name" value="Ribosomal_eL30-like_sf"/>
</dbReference>
<dbReference type="InterPro" id="IPR029026">
    <property type="entry name" value="tRNA_m1G_MTases_N"/>
</dbReference>
<dbReference type="EMBL" id="BSOG01000004">
    <property type="protein sequence ID" value="GLR14277.1"/>
    <property type="molecule type" value="Genomic_DNA"/>
</dbReference>
<evidence type="ECO:0000313" key="6">
    <source>
        <dbReference type="Proteomes" id="UP001156706"/>
    </source>
</evidence>
<dbReference type="SMART" id="SM00967">
    <property type="entry name" value="SpoU_sub_bind"/>
    <property type="match status" value="1"/>
</dbReference>
<evidence type="ECO:0000256" key="1">
    <source>
        <dbReference type="ARBA" id="ARBA00007228"/>
    </source>
</evidence>
<dbReference type="InterPro" id="IPR013123">
    <property type="entry name" value="SpoU_subst-bd"/>
</dbReference>
<accession>A0ABQ5YKN3</accession>
<dbReference type="Gene3D" id="3.40.1280.10">
    <property type="match status" value="1"/>
</dbReference>
<evidence type="ECO:0000313" key="5">
    <source>
        <dbReference type="EMBL" id="GLR14277.1"/>
    </source>
</evidence>
<evidence type="ECO:0000259" key="4">
    <source>
        <dbReference type="SMART" id="SM00967"/>
    </source>
</evidence>
<organism evidence="5 6">
    <name type="scientific">Chitinimonas prasina</name>
    <dbReference type="NCBI Taxonomy" id="1434937"/>
    <lineage>
        <taxon>Bacteria</taxon>
        <taxon>Pseudomonadati</taxon>
        <taxon>Pseudomonadota</taxon>
        <taxon>Betaproteobacteria</taxon>
        <taxon>Neisseriales</taxon>
        <taxon>Chitinibacteraceae</taxon>
        <taxon>Chitinimonas</taxon>
    </lineage>
</organism>
<evidence type="ECO:0000256" key="2">
    <source>
        <dbReference type="ARBA" id="ARBA00022603"/>
    </source>
</evidence>
<name>A0ABQ5YKN3_9NEIS</name>
<keyword evidence="6" id="KW-1185">Reference proteome</keyword>
<dbReference type="GO" id="GO:0032259">
    <property type="term" value="P:methylation"/>
    <property type="evidence" value="ECO:0007669"/>
    <property type="project" value="UniProtKB-KW"/>
</dbReference>